<dbReference type="KEGG" id="yti:FNA67_08275"/>
<keyword evidence="4" id="KW-1185">Reference proteome</keyword>
<dbReference type="Pfam" id="PF00211">
    <property type="entry name" value="Guanylate_cyc"/>
    <property type="match status" value="1"/>
</dbReference>
<dbReference type="GO" id="GO:0004016">
    <property type="term" value="F:adenylate cyclase activity"/>
    <property type="evidence" value="ECO:0007669"/>
    <property type="project" value="UniProtKB-ARBA"/>
</dbReference>
<dbReference type="Gene3D" id="1.25.40.10">
    <property type="entry name" value="Tetratricopeptide repeat domain"/>
    <property type="match status" value="1"/>
</dbReference>
<evidence type="ECO:0000256" key="1">
    <source>
        <dbReference type="PROSITE-ProRule" id="PRU00339"/>
    </source>
</evidence>
<organism evidence="3 4">
    <name type="scientific">Paradevosia tibetensis</name>
    <dbReference type="NCBI Taxonomy" id="1447062"/>
    <lineage>
        <taxon>Bacteria</taxon>
        <taxon>Pseudomonadati</taxon>
        <taxon>Pseudomonadota</taxon>
        <taxon>Alphaproteobacteria</taxon>
        <taxon>Hyphomicrobiales</taxon>
        <taxon>Devosiaceae</taxon>
        <taxon>Paradevosia</taxon>
    </lineage>
</organism>
<dbReference type="PROSITE" id="PS50005">
    <property type="entry name" value="TPR"/>
    <property type="match status" value="2"/>
</dbReference>
<dbReference type="Proteomes" id="UP000321062">
    <property type="component" value="Chromosome"/>
</dbReference>
<evidence type="ECO:0000259" key="2">
    <source>
        <dbReference type="PROSITE" id="PS50125"/>
    </source>
</evidence>
<feature type="domain" description="Guanylate cyclase" evidence="2">
    <location>
        <begin position="1"/>
        <end position="113"/>
    </location>
</feature>
<dbReference type="SMART" id="SM00028">
    <property type="entry name" value="TPR"/>
    <property type="match status" value="3"/>
</dbReference>
<dbReference type="InterPro" id="IPR050697">
    <property type="entry name" value="Adenylyl/Guanylyl_Cyclase_3/4"/>
</dbReference>
<dbReference type="GO" id="GO:0035556">
    <property type="term" value="P:intracellular signal transduction"/>
    <property type="evidence" value="ECO:0007669"/>
    <property type="project" value="InterPro"/>
</dbReference>
<dbReference type="OrthoDB" id="9807521at2"/>
<keyword evidence="1" id="KW-0802">TPR repeat</keyword>
<dbReference type="EMBL" id="CP041690">
    <property type="protein sequence ID" value="QEE22743.1"/>
    <property type="molecule type" value="Genomic_DNA"/>
</dbReference>
<dbReference type="InterPro" id="IPR011990">
    <property type="entry name" value="TPR-like_helical_dom_sf"/>
</dbReference>
<dbReference type="PROSITE" id="PS50125">
    <property type="entry name" value="GUANYLATE_CYCLASE_2"/>
    <property type="match status" value="1"/>
</dbReference>
<dbReference type="CDD" id="cd07302">
    <property type="entry name" value="CHD"/>
    <property type="match status" value="1"/>
</dbReference>
<feature type="repeat" description="TPR" evidence="1">
    <location>
        <begin position="435"/>
        <end position="468"/>
    </location>
</feature>
<name>A0A5B9DVQ8_9HYPH</name>
<reference evidence="3 4" key="1">
    <citation type="journal article" date="2015" name="Int. J. Syst. Evol. Microbiol.">
        <title>Youhaiella tibetensis gen. nov., sp. nov., isolated from subsurface sediment.</title>
        <authorList>
            <person name="Wang Y.X."/>
            <person name="Huang F.Q."/>
            <person name="Nogi Y."/>
            <person name="Pang S.J."/>
            <person name="Wang P.K."/>
            <person name="Lv J."/>
        </authorList>
    </citation>
    <scope>NUCLEOTIDE SEQUENCE [LARGE SCALE GENOMIC DNA]</scope>
    <source>
        <strain evidence="4">fig4</strain>
    </source>
</reference>
<proteinExistence type="predicted"/>
<evidence type="ECO:0000313" key="4">
    <source>
        <dbReference type="Proteomes" id="UP000321062"/>
    </source>
</evidence>
<dbReference type="SUPFAM" id="SSF55073">
    <property type="entry name" value="Nucleotide cyclase"/>
    <property type="match status" value="1"/>
</dbReference>
<accession>A0A5B9DVQ8</accession>
<gene>
    <name evidence="3" type="ORF">FNA67_08275</name>
</gene>
<dbReference type="AlphaFoldDB" id="A0A5B9DVQ8"/>
<dbReference type="PANTHER" id="PTHR43081:SF19">
    <property type="entry name" value="PH-SENSITIVE ADENYLATE CYCLASE RV1264"/>
    <property type="match status" value="1"/>
</dbReference>
<dbReference type="SUPFAM" id="SSF48452">
    <property type="entry name" value="TPR-like"/>
    <property type="match status" value="1"/>
</dbReference>
<dbReference type="Gene3D" id="3.40.50.10070">
    <property type="entry name" value="TolB, N-terminal domain"/>
    <property type="match status" value="1"/>
</dbReference>
<dbReference type="InterPro" id="IPR019734">
    <property type="entry name" value="TPR_rpt"/>
</dbReference>
<feature type="repeat" description="TPR" evidence="1">
    <location>
        <begin position="401"/>
        <end position="434"/>
    </location>
</feature>
<sequence>MVADISGYGTLMGADQEATVRDLQAHRAAVLPLIDEHGGRVVDLAGDGILAEFPSALGAVKASLALQASMAERNANVPPQRRIEFRIGINLGEIIHDQGRIYGDGINIAARLQAYAQPGGICVSGKVLEEVRDRTEVTSRHLGEHQLKHIAHPVHIYALEAKSSAGPSSPVPTGPLPSLAVLPFQNLSGDPEQDYFADGVVEDMITALSRFKSFAVIARNSSFVYKGRAVDVRQVARELGVRYVLEGSVRRAMNRLRISAQLIDGSTGAHIWAHTYDGVVESVFDFQDRITETVAAMVEPQIRQAEIERSRRERPDSLDAYDLYLQALPLLYSVRAKDNAAAFGLLLKATELSPTFAPALSGAAWALDHRSSMGWAPLSEDDRKWGLDLAQAAIANAKDDATVLAHCGMALVSAHEYERGFITIQRAVEANPNNLVALFVAGIGHLHCGSLDQAMAYFERTLQLSPSDPDAHFPFTGIAHVQMCLGAFAQALAWAEKSFAINPDFDCTLWMLIAGNAQLGRLEEARRYLGYLQRVTPGVTVARIREGQPQKDPTRMAAILEGLRMAGLPEA</sequence>
<dbReference type="Gene3D" id="3.30.70.1230">
    <property type="entry name" value="Nucleotide cyclase"/>
    <property type="match status" value="1"/>
</dbReference>
<dbReference type="PANTHER" id="PTHR43081">
    <property type="entry name" value="ADENYLATE CYCLASE, TERMINAL-DIFFERENTIATION SPECIFIC-RELATED"/>
    <property type="match status" value="1"/>
</dbReference>
<evidence type="ECO:0000313" key="3">
    <source>
        <dbReference type="EMBL" id="QEE22743.1"/>
    </source>
</evidence>
<protein>
    <submittedName>
        <fullName evidence="3">Adenylate/guanylate cyclase domain-containing protein</fullName>
    </submittedName>
</protein>
<dbReference type="InterPro" id="IPR001054">
    <property type="entry name" value="A/G_cyclase"/>
</dbReference>
<dbReference type="InterPro" id="IPR029787">
    <property type="entry name" value="Nucleotide_cyclase"/>
</dbReference>
<dbReference type="GO" id="GO:0006171">
    <property type="term" value="P:cAMP biosynthetic process"/>
    <property type="evidence" value="ECO:0007669"/>
    <property type="project" value="TreeGrafter"/>
</dbReference>